<reference evidence="1" key="1">
    <citation type="submission" date="2022-10" db="EMBL/GenBank/DDBJ databases">
        <title>The complete genomes of actinobacterial strains from the NBC collection.</title>
        <authorList>
            <person name="Joergensen T.S."/>
            <person name="Alvarez Arevalo M."/>
            <person name="Sterndorff E.B."/>
            <person name="Faurdal D."/>
            <person name="Vuksanovic O."/>
            <person name="Mourched A.-S."/>
            <person name="Charusanti P."/>
            <person name="Shaw S."/>
            <person name="Blin K."/>
            <person name="Weber T."/>
        </authorList>
    </citation>
    <scope>NUCLEOTIDE SEQUENCE</scope>
    <source>
        <strain evidence="1">NBC 01771</strain>
    </source>
</reference>
<dbReference type="Proteomes" id="UP001348369">
    <property type="component" value="Chromosome"/>
</dbReference>
<keyword evidence="2" id="KW-1185">Reference proteome</keyword>
<evidence type="ECO:0000313" key="2">
    <source>
        <dbReference type="Proteomes" id="UP001348369"/>
    </source>
</evidence>
<accession>A0ACD4ZZT2</accession>
<proteinExistence type="predicted"/>
<name>A0ACD4ZZT2_9ACTN</name>
<gene>
    <name evidence="1" type="ORF">OG835_35115</name>
</gene>
<evidence type="ECO:0000313" key="1">
    <source>
        <dbReference type="EMBL" id="WSC03433.1"/>
    </source>
</evidence>
<protein>
    <submittedName>
        <fullName evidence="1">Uncharacterized protein</fullName>
    </submittedName>
</protein>
<dbReference type="EMBL" id="CP109109">
    <property type="protein sequence ID" value="WSC03433.1"/>
    <property type="molecule type" value="Genomic_DNA"/>
</dbReference>
<sequence>MDCGAELSRPITTPGPGTSSSHCHTWCSGQLFQLQHPHALAAVCGGLGPGGAPGTVLVLE</sequence>
<organism evidence="1 2">
    <name type="scientific">Streptomyces scopuliridis</name>
    <dbReference type="NCBI Taxonomy" id="452529"/>
    <lineage>
        <taxon>Bacteria</taxon>
        <taxon>Bacillati</taxon>
        <taxon>Actinomycetota</taxon>
        <taxon>Actinomycetes</taxon>
        <taxon>Kitasatosporales</taxon>
        <taxon>Streptomycetaceae</taxon>
        <taxon>Streptomyces</taxon>
    </lineage>
</organism>